<reference evidence="2 3" key="1">
    <citation type="submission" date="2021-01" db="EMBL/GenBank/DDBJ databases">
        <title>Carboxyliciviraga sp.nov., isolated from coastal sediments.</title>
        <authorList>
            <person name="Lu D."/>
            <person name="Zhang T."/>
        </authorList>
    </citation>
    <scope>NUCLEOTIDE SEQUENCE [LARGE SCALE GENOMIC DNA]</scope>
    <source>
        <strain evidence="2 3">N1Y132</strain>
    </source>
</reference>
<dbReference type="Proteomes" id="UP000605676">
    <property type="component" value="Unassembled WGS sequence"/>
</dbReference>
<accession>A0ABS1HQB7</accession>
<comment type="caution">
    <text evidence="2">The sequence shown here is derived from an EMBL/GenBank/DDBJ whole genome shotgun (WGS) entry which is preliminary data.</text>
</comment>
<evidence type="ECO:0000313" key="2">
    <source>
        <dbReference type="EMBL" id="MBK3519861.1"/>
    </source>
</evidence>
<dbReference type="RefSeq" id="WP_200467080.1">
    <property type="nucleotide sequence ID" value="NZ_JAENRR010000098.1"/>
</dbReference>
<dbReference type="InterPro" id="IPR058512">
    <property type="entry name" value="DUF8199"/>
</dbReference>
<keyword evidence="1" id="KW-0812">Transmembrane</keyword>
<protein>
    <submittedName>
        <fullName evidence="2">Uncharacterized protein</fullName>
    </submittedName>
</protein>
<evidence type="ECO:0000313" key="3">
    <source>
        <dbReference type="Proteomes" id="UP000605676"/>
    </source>
</evidence>
<name>A0ABS1HQB7_9BACT</name>
<keyword evidence="1" id="KW-0472">Membrane</keyword>
<organism evidence="2 3">
    <name type="scientific">Carboxylicivirga marina</name>
    <dbReference type="NCBI Taxonomy" id="2800988"/>
    <lineage>
        <taxon>Bacteria</taxon>
        <taxon>Pseudomonadati</taxon>
        <taxon>Bacteroidota</taxon>
        <taxon>Bacteroidia</taxon>
        <taxon>Marinilabiliales</taxon>
        <taxon>Marinilabiliaceae</taxon>
        <taxon>Carboxylicivirga</taxon>
    </lineage>
</organism>
<sequence>MTKSGLNIIQKTMALFMIGMVLVVTSGFSLYSHHCSHKEIANYSILVPVESCSCVDAVVSSCCELKETTTCNNSCEDDCCKDQQKFSKLDAEILFNVSLIEFHANVINLLLTEQNNDVGDISSARFNILWRLVSEPPPPLSNSDFRSLVQVYLN</sequence>
<dbReference type="EMBL" id="JAENRR010000098">
    <property type="protein sequence ID" value="MBK3519861.1"/>
    <property type="molecule type" value="Genomic_DNA"/>
</dbReference>
<dbReference type="Pfam" id="PF26622">
    <property type="entry name" value="DUF8199"/>
    <property type="match status" value="1"/>
</dbReference>
<keyword evidence="3" id="KW-1185">Reference proteome</keyword>
<proteinExistence type="predicted"/>
<keyword evidence="1" id="KW-1133">Transmembrane helix</keyword>
<gene>
    <name evidence="2" type="ORF">JIV24_21150</name>
</gene>
<evidence type="ECO:0000256" key="1">
    <source>
        <dbReference type="SAM" id="Phobius"/>
    </source>
</evidence>
<feature type="transmembrane region" description="Helical" evidence="1">
    <location>
        <begin position="12"/>
        <end position="31"/>
    </location>
</feature>